<evidence type="ECO:0000259" key="3">
    <source>
        <dbReference type="PROSITE" id="PS50249"/>
    </source>
</evidence>
<keyword evidence="2" id="KW-0812">Transmembrane</keyword>
<feature type="compositionally biased region" description="Polar residues" evidence="1">
    <location>
        <begin position="408"/>
        <end position="421"/>
    </location>
</feature>
<dbReference type="EMBL" id="NCVQ01000009">
    <property type="protein sequence ID" value="PWZ11043.1"/>
    <property type="molecule type" value="Genomic_DNA"/>
</dbReference>
<evidence type="ECO:0000256" key="2">
    <source>
        <dbReference type="SAM" id="Phobius"/>
    </source>
</evidence>
<feature type="region of interest" description="Disordered" evidence="1">
    <location>
        <begin position="224"/>
        <end position="260"/>
    </location>
</feature>
<dbReference type="Proteomes" id="UP000251960">
    <property type="component" value="Chromosome 8"/>
</dbReference>
<dbReference type="PROSITE" id="PS50249">
    <property type="entry name" value="MPN"/>
    <property type="match status" value="1"/>
</dbReference>
<dbReference type="Pfam" id="PF18110">
    <property type="entry name" value="BRCC36_C"/>
    <property type="match status" value="1"/>
</dbReference>
<accession>A0A3L6DQT4</accession>
<comment type="caution">
    <text evidence="4">The sequence shown here is derived from an EMBL/GenBank/DDBJ whole genome shotgun (WGS) entry which is preliminary data.</text>
</comment>
<dbReference type="Pfam" id="PF01398">
    <property type="entry name" value="JAB"/>
    <property type="match status" value="1"/>
</dbReference>
<gene>
    <name evidence="4" type="ORF">Zm00014a_035182</name>
</gene>
<name>A0A3L6DQT4_MAIZE</name>
<reference evidence="4 5" key="1">
    <citation type="journal article" date="2018" name="Nat. Genet.">
        <title>Extensive intraspecific gene order and gene structural variations between Mo17 and other maize genomes.</title>
        <authorList>
            <person name="Sun S."/>
            <person name="Zhou Y."/>
            <person name="Chen J."/>
            <person name="Shi J."/>
            <person name="Zhao H."/>
            <person name="Zhao H."/>
            <person name="Song W."/>
            <person name="Zhang M."/>
            <person name="Cui Y."/>
            <person name="Dong X."/>
            <person name="Liu H."/>
            <person name="Ma X."/>
            <person name="Jiao Y."/>
            <person name="Wang B."/>
            <person name="Wei X."/>
            <person name="Stein J.C."/>
            <person name="Glaubitz J.C."/>
            <person name="Lu F."/>
            <person name="Yu G."/>
            <person name="Liang C."/>
            <person name="Fengler K."/>
            <person name="Li B."/>
            <person name="Rafalski A."/>
            <person name="Schnable P.S."/>
            <person name="Ware D.H."/>
            <person name="Buckler E.S."/>
            <person name="Lai J."/>
        </authorList>
    </citation>
    <scope>NUCLEOTIDE SEQUENCE [LARGE SCALE GENOMIC DNA]</scope>
    <source>
        <strain evidence="5">cv. Missouri 17</strain>
        <tissue evidence="4">Seedling</tissue>
    </source>
</reference>
<dbReference type="Gene3D" id="3.40.140.10">
    <property type="entry name" value="Cytidine Deaminase, domain 2"/>
    <property type="match status" value="1"/>
</dbReference>
<dbReference type="SUPFAM" id="SSF102712">
    <property type="entry name" value="JAB1/MPN domain"/>
    <property type="match status" value="1"/>
</dbReference>
<dbReference type="PANTHER" id="PTHR10410">
    <property type="entry name" value="EUKARYOTIC TRANSLATION INITIATION FACTOR 3 -RELATED"/>
    <property type="match status" value="1"/>
</dbReference>
<keyword evidence="2" id="KW-0472">Membrane</keyword>
<feature type="domain" description="MPN" evidence="3">
    <location>
        <begin position="1"/>
        <end position="163"/>
    </location>
</feature>
<keyword evidence="2" id="KW-1133">Transmembrane helix</keyword>
<feature type="region of interest" description="Disordered" evidence="1">
    <location>
        <begin position="385"/>
        <end position="436"/>
    </location>
</feature>
<dbReference type="AlphaFoldDB" id="A0A3L6DQT4"/>
<proteinExistence type="predicted"/>
<dbReference type="InterPro" id="IPR000555">
    <property type="entry name" value="JAMM/MPN+_dom"/>
</dbReference>
<dbReference type="InterPro" id="IPR050242">
    <property type="entry name" value="JAMM_MPN+_peptidase_M67A"/>
</dbReference>
<organism evidence="4 5">
    <name type="scientific">Zea mays</name>
    <name type="common">Maize</name>
    <dbReference type="NCBI Taxonomy" id="4577"/>
    <lineage>
        <taxon>Eukaryota</taxon>
        <taxon>Viridiplantae</taxon>
        <taxon>Streptophyta</taxon>
        <taxon>Embryophyta</taxon>
        <taxon>Tracheophyta</taxon>
        <taxon>Spermatophyta</taxon>
        <taxon>Magnoliopsida</taxon>
        <taxon>Liliopsida</taxon>
        <taxon>Poales</taxon>
        <taxon>Poaceae</taxon>
        <taxon>PACMAD clade</taxon>
        <taxon>Panicoideae</taxon>
        <taxon>Andropogonodae</taxon>
        <taxon>Andropogoneae</taxon>
        <taxon>Tripsacinae</taxon>
        <taxon>Zea</taxon>
    </lineage>
</organism>
<protein>
    <recommendedName>
        <fullName evidence="3">MPN domain-containing protein</fullName>
    </recommendedName>
</protein>
<evidence type="ECO:0000313" key="4">
    <source>
        <dbReference type="EMBL" id="PWZ11043.1"/>
    </source>
</evidence>
<evidence type="ECO:0000256" key="1">
    <source>
        <dbReference type="SAM" id="MobiDB-lite"/>
    </source>
</evidence>
<dbReference type="InterPro" id="IPR040749">
    <property type="entry name" value="BRCC36_C"/>
</dbReference>
<feature type="region of interest" description="Disordered" evidence="1">
    <location>
        <begin position="16"/>
        <end position="44"/>
    </location>
</feature>
<dbReference type="InterPro" id="IPR037518">
    <property type="entry name" value="MPN"/>
</dbReference>
<feature type="transmembrane region" description="Helical" evidence="2">
    <location>
        <begin position="53"/>
        <end position="80"/>
    </location>
</feature>
<evidence type="ECO:0000313" key="5">
    <source>
        <dbReference type="Proteomes" id="UP000251960"/>
    </source>
</evidence>
<sequence>MGLLLGDVEVAFQQGRHSPGMGGVAADEVRAEEGPRRGQPRASRRRIRASRDILFSASFFLLSVFACSSSFGAVCGGIWFSGIRLNSCSHKMTATIKRTTRVIGWYHSHPHITVLPSHVDVRTQSMFQLLDTGFVGLIFSCFSQDAQKVGKIQVTAFQSEGGQQHPLPLAIDPVIDLDSSCSSSDNAFASHSALVEGMEQDTGDSRASKNNKAWRRSMDFYSHHDTNQSTNYEPRESALVPHNPDNTQEASVDPYDSDMTPSLQEALHRSTMDISGAEYRGKEVPLLVVPTRYLLKLDTTMTSYCDMQRVLFEEEKSAYNQAMQQNICDGKIHPLTSIHHTSTYNSSICKLMEYCLSPAVTTLQDRLKENELRLSMLQEEAKQLEADTQNMRNGSPRRLMNHGAGGKSSPTAQSRHPFSNQGSPRSPSGGSRRRAC</sequence>
<feature type="compositionally biased region" description="Basic and acidic residues" evidence="1">
    <location>
        <begin position="27"/>
        <end position="36"/>
    </location>
</feature>
<dbReference type="GO" id="GO:0008237">
    <property type="term" value="F:metallopeptidase activity"/>
    <property type="evidence" value="ECO:0007669"/>
    <property type="project" value="InterPro"/>
</dbReference>